<dbReference type="EMBL" id="CP095855">
    <property type="protein sequence ID" value="UPK69758.1"/>
    <property type="molecule type" value="Genomic_DNA"/>
</dbReference>
<evidence type="ECO:0000313" key="8">
    <source>
        <dbReference type="Proteomes" id="UP000830198"/>
    </source>
</evidence>
<dbReference type="SMART" id="SM00752">
    <property type="entry name" value="HTTM"/>
    <property type="match status" value="1"/>
</dbReference>
<feature type="transmembrane region" description="Helical" evidence="5">
    <location>
        <begin position="107"/>
        <end position="126"/>
    </location>
</feature>
<dbReference type="PANTHER" id="PTHR39535:SF2">
    <property type="entry name" value="HTTM DOMAIN-CONTAINING PROTEIN"/>
    <property type="match status" value="1"/>
</dbReference>
<keyword evidence="3 5" id="KW-1133">Transmembrane helix</keyword>
<evidence type="ECO:0000313" key="7">
    <source>
        <dbReference type="EMBL" id="UPK69758.1"/>
    </source>
</evidence>
<evidence type="ECO:0000256" key="4">
    <source>
        <dbReference type="ARBA" id="ARBA00023136"/>
    </source>
</evidence>
<evidence type="ECO:0000256" key="1">
    <source>
        <dbReference type="ARBA" id="ARBA00004127"/>
    </source>
</evidence>
<comment type="subcellular location">
    <subcellularLocation>
        <location evidence="1">Endomembrane system</location>
        <topology evidence="1">Multi-pass membrane protein</topology>
    </subcellularLocation>
</comment>
<dbReference type="PANTHER" id="PTHR39535">
    <property type="entry name" value="SPORULATION-DELAYING PROTEIN SDPB"/>
    <property type="match status" value="1"/>
</dbReference>
<feature type="transmembrane region" description="Helical" evidence="5">
    <location>
        <begin position="20"/>
        <end position="46"/>
    </location>
</feature>
<dbReference type="InterPro" id="IPR011020">
    <property type="entry name" value="HTTM-like"/>
</dbReference>
<protein>
    <submittedName>
        <fullName evidence="7">HTTM domain-containing protein</fullName>
    </submittedName>
</protein>
<name>A0ABY4I3Q7_CHIFI</name>
<dbReference type="RefSeq" id="WP_247812025.1">
    <property type="nucleotide sequence ID" value="NZ_CP095855.1"/>
</dbReference>
<dbReference type="Proteomes" id="UP000830198">
    <property type="component" value="Chromosome"/>
</dbReference>
<feature type="transmembrane region" description="Helical" evidence="5">
    <location>
        <begin position="250"/>
        <end position="271"/>
    </location>
</feature>
<evidence type="ECO:0000256" key="5">
    <source>
        <dbReference type="SAM" id="Phobius"/>
    </source>
</evidence>
<evidence type="ECO:0000259" key="6">
    <source>
        <dbReference type="SMART" id="SM00752"/>
    </source>
</evidence>
<dbReference type="InterPro" id="IPR052964">
    <property type="entry name" value="Sporulation_signal_mat"/>
</dbReference>
<feature type="transmembrane region" description="Helical" evidence="5">
    <location>
        <begin position="222"/>
        <end position="244"/>
    </location>
</feature>
<evidence type="ECO:0000256" key="3">
    <source>
        <dbReference type="ARBA" id="ARBA00022989"/>
    </source>
</evidence>
<reference evidence="7 8" key="1">
    <citation type="submission" date="2022-04" db="EMBL/GenBank/DDBJ databases">
        <title>The arsenic-methylating capacity of Chitinophaga filiformis YT5 during chitin decomposition.</title>
        <authorList>
            <person name="Chen G."/>
            <person name="Liang Y."/>
        </authorList>
    </citation>
    <scope>NUCLEOTIDE SEQUENCE [LARGE SCALE GENOMIC DNA]</scope>
    <source>
        <strain evidence="7 8">YT5</strain>
    </source>
</reference>
<feature type="domain" description="HTTM-like" evidence="6">
    <location>
        <begin position="10"/>
        <end position="288"/>
    </location>
</feature>
<keyword evidence="2 5" id="KW-0812">Transmembrane</keyword>
<proteinExistence type="predicted"/>
<gene>
    <name evidence="7" type="ORF">MYF79_00455</name>
</gene>
<feature type="transmembrane region" description="Helical" evidence="5">
    <location>
        <begin position="132"/>
        <end position="151"/>
    </location>
</feature>
<accession>A0ABY4I3Q7</accession>
<keyword evidence="8" id="KW-1185">Reference proteome</keyword>
<organism evidence="7 8">
    <name type="scientific">Chitinophaga filiformis</name>
    <name type="common">Myxococcus filiformis</name>
    <name type="synonym">Flexibacter filiformis</name>
    <dbReference type="NCBI Taxonomy" id="104663"/>
    <lineage>
        <taxon>Bacteria</taxon>
        <taxon>Pseudomonadati</taxon>
        <taxon>Bacteroidota</taxon>
        <taxon>Chitinophagia</taxon>
        <taxon>Chitinophagales</taxon>
        <taxon>Chitinophagaceae</taxon>
        <taxon>Chitinophaga</taxon>
    </lineage>
</organism>
<evidence type="ECO:0000256" key="2">
    <source>
        <dbReference type="ARBA" id="ARBA00022692"/>
    </source>
</evidence>
<sequence>MLTYLKRFFLAPSTGEPLAFFRIAIALLGLVQGGWLAGSITLLYGADGLVPWSLSSGIVDPYMPQLSWLQPLVRVTGVAADTWVYVLMGLYLCSLALLLLGKYTRYAAFVAWALHFTFINTGFMAAYGVETFMHIALFYCIIMPVGAVYAWDTFSPHTRPLATEWNTLSIRVLQLHLCVVYIASGLEKAMGIQWWNGEAIWQTLMQGQFARFDMHWIASYPLLAKVIGWSTLLLEIGYPFFIWWRRSRPYAYLGVVLMHLGIALFMGLQLFSSIMIIFNTAAFGWPYLQQAYRSMVQPLRERKRLQRAGQLATQAFWSHFE</sequence>
<keyword evidence="4 5" id="KW-0472">Membrane</keyword>
<feature type="transmembrane region" description="Helical" evidence="5">
    <location>
        <begin position="82"/>
        <end position="100"/>
    </location>
</feature>